<evidence type="ECO:0000313" key="2">
    <source>
        <dbReference type="EMBL" id="SFG44850.1"/>
    </source>
</evidence>
<name>A0A1I2RWI3_9BACT</name>
<feature type="signal peptide" evidence="1">
    <location>
        <begin position="1"/>
        <end position="23"/>
    </location>
</feature>
<reference evidence="3" key="1">
    <citation type="submission" date="2016-10" db="EMBL/GenBank/DDBJ databases">
        <authorList>
            <person name="Varghese N."/>
            <person name="Submissions S."/>
        </authorList>
    </citation>
    <scope>NUCLEOTIDE SEQUENCE [LARGE SCALE GENOMIC DNA]</scope>
    <source>
        <strain evidence="3">LP51</strain>
    </source>
</reference>
<keyword evidence="3" id="KW-1185">Reference proteome</keyword>
<protein>
    <recommendedName>
        <fullName evidence="4">DUF3887 domain-containing protein</fullName>
    </recommendedName>
</protein>
<accession>A0A1I2RWI3</accession>
<gene>
    <name evidence="2" type="ORF">SAMN05421739_102559</name>
</gene>
<dbReference type="Proteomes" id="UP000198724">
    <property type="component" value="Unassembled WGS sequence"/>
</dbReference>
<dbReference type="OrthoDB" id="851652at2"/>
<evidence type="ECO:0008006" key="4">
    <source>
        <dbReference type="Google" id="ProtNLM"/>
    </source>
</evidence>
<organism evidence="2 3">
    <name type="scientific">Pontibacter chinhatensis</name>
    <dbReference type="NCBI Taxonomy" id="1436961"/>
    <lineage>
        <taxon>Bacteria</taxon>
        <taxon>Pseudomonadati</taxon>
        <taxon>Bacteroidota</taxon>
        <taxon>Cytophagia</taxon>
        <taxon>Cytophagales</taxon>
        <taxon>Hymenobacteraceae</taxon>
        <taxon>Pontibacter</taxon>
    </lineage>
</organism>
<feature type="chain" id="PRO_5011469876" description="DUF3887 domain-containing protein" evidence="1">
    <location>
        <begin position="24"/>
        <end position="180"/>
    </location>
</feature>
<dbReference type="RefSeq" id="WP_139217782.1">
    <property type="nucleotide sequence ID" value="NZ_FOOT01000002.1"/>
</dbReference>
<sequence>MAKYKVVVCGMTLALLAAVPAAAQDPDSLAVQRQALNQQPGMENVESLALLLHQALQHNSFDTIRQHLVNKQVYDKMLKLGTASVRETLLLYAPTDMLQDFQRDFNRVVQDGVTLEVDWPTTFIQESLTADISPTENAIIFPVQLQLSSASGLPFQVQVNVARLDGRYYFLPPLRLTEQY</sequence>
<evidence type="ECO:0000313" key="3">
    <source>
        <dbReference type="Proteomes" id="UP000198724"/>
    </source>
</evidence>
<dbReference type="AlphaFoldDB" id="A0A1I2RWI3"/>
<proteinExistence type="predicted"/>
<evidence type="ECO:0000256" key="1">
    <source>
        <dbReference type="SAM" id="SignalP"/>
    </source>
</evidence>
<keyword evidence="1" id="KW-0732">Signal</keyword>
<dbReference type="EMBL" id="FOOT01000002">
    <property type="protein sequence ID" value="SFG44850.1"/>
    <property type="molecule type" value="Genomic_DNA"/>
</dbReference>